<dbReference type="PANTHER" id="PTHR34504:SF2">
    <property type="entry name" value="UPF0150 PROTEIN SSL0259"/>
    <property type="match status" value="1"/>
</dbReference>
<protein>
    <recommendedName>
        <fullName evidence="1">HicB-like antitoxin of toxin-antitoxin system domain-containing protein</fullName>
    </recommendedName>
</protein>
<dbReference type="SUPFAM" id="SSF47598">
    <property type="entry name" value="Ribbon-helix-helix"/>
    <property type="match status" value="1"/>
</dbReference>
<name>A0A1M4PMK7_9FIRM</name>
<reference evidence="2 3" key="1">
    <citation type="submission" date="2016-11" db="EMBL/GenBank/DDBJ databases">
        <authorList>
            <person name="Manzoor S."/>
        </authorList>
    </citation>
    <scope>NUCLEOTIDE SEQUENCE [LARGE SCALE GENOMIC DNA]</scope>
    <source>
        <strain evidence="2">Clostridium ultunense strain Esp</strain>
    </source>
</reference>
<dbReference type="AlphaFoldDB" id="A0A1M4PMK7"/>
<keyword evidence="3" id="KW-1185">Reference proteome</keyword>
<dbReference type="PANTHER" id="PTHR34504">
    <property type="entry name" value="ANTITOXIN HICB"/>
    <property type="match status" value="1"/>
</dbReference>
<evidence type="ECO:0000259" key="1">
    <source>
        <dbReference type="Pfam" id="PF15919"/>
    </source>
</evidence>
<dbReference type="Proteomes" id="UP000245423">
    <property type="component" value="Chromosome 1"/>
</dbReference>
<dbReference type="InterPro" id="IPR010985">
    <property type="entry name" value="Ribbon_hlx_hlx"/>
</dbReference>
<dbReference type="Pfam" id="PF15919">
    <property type="entry name" value="HicB_lk_antitox"/>
    <property type="match status" value="1"/>
</dbReference>
<gene>
    <name evidence="2" type="ORF">CUESP1_1307</name>
</gene>
<dbReference type="EMBL" id="LT669839">
    <property type="protein sequence ID" value="SHD76679.1"/>
    <property type="molecule type" value="Genomic_DNA"/>
</dbReference>
<dbReference type="RefSeq" id="WP_025640835.1">
    <property type="nucleotide sequence ID" value="NZ_LT669839.1"/>
</dbReference>
<dbReference type="GO" id="GO:0006355">
    <property type="term" value="P:regulation of DNA-templated transcription"/>
    <property type="evidence" value="ECO:0007669"/>
    <property type="project" value="InterPro"/>
</dbReference>
<organism evidence="2 3">
    <name type="scientific">[Clostridium] ultunense Esp</name>
    <dbReference type="NCBI Taxonomy" id="1288971"/>
    <lineage>
        <taxon>Bacteria</taxon>
        <taxon>Bacillati</taxon>
        <taxon>Bacillota</taxon>
        <taxon>Tissierellia</taxon>
        <taxon>Tissierellales</taxon>
        <taxon>Tepidimicrobiaceae</taxon>
        <taxon>Schnuerera</taxon>
    </lineage>
</organism>
<dbReference type="InterPro" id="IPR051404">
    <property type="entry name" value="TA_system_antitoxin"/>
</dbReference>
<evidence type="ECO:0000313" key="3">
    <source>
        <dbReference type="Proteomes" id="UP000245423"/>
    </source>
</evidence>
<dbReference type="InterPro" id="IPR035069">
    <property type="entry name" value="TTHA1013/TTHA0281-like"/>
</dbReference>
<accession>A0A1M4PMK7</accession>
<dbReference type="SUPFAM" id="SSF143100">
    <property type="entry name" value="TTHA1013/TTHA0281-like"/>
    <property type="match status" value="1"/>
</dbReference>
<dbReference type="Gene3D" id="3.30.160.250">
    <property type="match status" value="1"/>
</dbReference>
<dbReference type="InterPro" id="IPR031807">
    <property type="entry name" value="HicB-like"/>
</dbReference>
<evidence type="ECO:0000313" key="2">
    <source>
        <dbReference type="EMBL" id="SHD76679.1"/>
    </source>
</evidence>
<proteinExistence type="predicted"/>
<sequence length="164" mass="18574">MIIRLKEWLESNIFTIDDGGGHLVTVPKLPGCMSERETQEEALENVQDAIKAWIETALELGRPIPMPEEHKPEDEFSGKLSLRLPKSLHKMLSEQSIKEGCSINQLIVTYIALGLGNEFGKNKLYFNFDINQSTIENLMLKQWDDGLQNSVDMMALDLINVKSN</sequence>
<feature type="domain" description="HicB-like antitoxin of toxin-antitoxin system" evidence="1">
    <location>
        <begin position="17"/>
        <end position="78"/>
    </location>
</feature>